<dbReference type="SUPFAM" id="SSF51735">
    <property type="entry name" value="NAD(P)-binding Rossmann-fold domains"/>
    <property type="match status" value="1"/>
</dbReference>
<sequence length="271" mass="28362">MEAKEFAARYGPWALVAGASEGTGAEFARQLAGAGLNLMLVARREAPLEALADALRDAHGIACVTASIDLAREDAADALMTLAAERETGLLVLNAGADPNGALFLDRPLDNWNLLAARNVMTTMQALYRFAGPMRARGRGGLLVVGSGACYGGLPGIGVYAASKAFDLVLCEALWAELEPYGVDVLSYVIGRTDTPAHRELMAARGMAMPEGLADPASVARIGLERLPHGPVCNWGEADDVAGMSATSAAQRRERIRHVAAMSAAYAGAVR</sequence>
<dbReference type="EMBL" id="JBHLTM010000009">
    <property type="protein sequence ID" value="MFC0683295.1"/>
    <property type="molecule type" value="Genomic_DNA"/>
</dbReference>
<dbReference type="PANTHER" id="PTHR43086">
    <property type="entry name" value="VERY-LONG-CHAIN 3-OXOOACYL-COA REDUCTASE"/>
    <property type="match status" value="1"/>
</dbReference>
<keyword evidence="4" id="KW-1185">Reference proteome</keyword>
<dbReference type="PRINTS" id="PR00081">
    <property type="entry name" value="GDHRDH"/>
</dbReference>
<dbReference type="InterPro" id="IPR036291">
    <property type="entry name" value="NAD(P)-bd_dom_sf"/>
</dbReference>
<dbReference type="Pfam" id="PF00106">
    <property type="entry name" value="adh_short"/>
    <property type="match status" value="1"/>
</dbReference>
<dbReference type="Gene3D" id="3.40.50.720">
    <property type="entry name" value="NAD(P)-binding Rossmann-like Domain"/>
    <property type="match status" value="1"/>
</dbReference>
<keyword evidence="2 3" id="KW-0560">Oxidoreductase</keyword>
<evidence type="ECO:0000313" key="4">
    <source>
        <dbReference type="Proteomes" id="UP001589858"/>
    </source>
</evidence>
<dbReference type="Proteomes" id="UP001589858">
    <property type="component" value="Unassembled WGS sequence"/>
</dbReference>
<comment type="caution">
    <text evidence="3">The sequence shown here is derived from an EMBL/GenBank/DDBJ whole genome shotgun (WGS) entry which is preliminary data.</text>
</comment>
<protein>
    <submittedName>
        <fullName evidence="3">SDR family NAD(P)-dependent oxidoreductase</fullName>
        <ecNumber evidence="3">1.-.-.-</ecNumber>
    </submittedName>
</protein>
<evidence type="ECO:0000256" key="1">
    <source>
        <dbReference type="ARBA" id="ARBA00022857"/>
    </source>
</evidence>
<evidence type="ECO:0000313" key="3">
    <source>
        <dbReference type="EMBL" id="MFC0683295.1"/>
    </source>
</evidence>
<dbReference type="GO" id="GO:0016491">
    <property type="term" value="F:oxidoreductase activity"/>
    <property type="evidence" value="ECO:0007669"/>
    <property type="project" value="UniProtKB-KW"/>
</dbReference>
<dbReference type="RefSeq" id="WP_267220449.1">
    <property type="nucleotide sequence ID" value="NZ_JAPCWC010000007.1"/>
</dbReference>
<proteinExistence type="predicted"/>
<gene>
    <name evidence="3" type="ORF">ACFFF8_01670</name>
</gene>
<accession>A0ABV6S246</accession>
<organism evidence="3 4">
    <name type="scientific">Novosphingobium clariflavum</name>
    <dbReference type="NCBI Taxonomy" id="2029884"/>
    <lineage>
        <taxon>Bacteria</taxon>
        <taxon>Pseudomonadati</taxon>
        <taxon>Pseudomonadota</taxon>
        <taxon>Alphaproteobacteria</taxon>
        <taxon>Sphingomonadales</taxon>
        <taxon>Sphingomonadaceae</taxon>
        <taxon>Novosphingobium</taxon>
    </lineage>
</organism>
<dbReference type="PANTHER" id="PTHR43086:SF2">
    <property type="entry name" value="HYDROXYSTEROID DEHYDROGENASE-LIKE PROTEIN 1"/>
    <property type="match status" value="1"/>
</dbReference>
<dbReference type="InterPro" id="IPR002347">
    <property type="entry name" value="SDR_fam"/>
</dbReference>
<name>A0ABV6S246_9SPHN</name>
<keyword evidence="1" id="KW-0521">NADP</keyword>
<evidence type="ECO:0000256" key="2">
    <source>
        <dbReference type="ARBA" id="ARBA00023002"/>
    </source>
</evidence>
<dbReference type="EC" id="1.-.-.-" evidence="3"/>
<reference evidence="3 4" key="1">
    <citation type="submission" date="2024-09" db="EMBL/GenBank/DDBJ databases">
        <authorList>
            <person name="Sun Q."/>
            <person name="Mori K."/>
        </authorList>
    </citation>
    <scope>NUCLEOTIDE SEQUENCE [LARGE SCALE GENOMIC DNA]</scope>
    <source>
        <strain evidence="3 4">CICC 11035S</strain>
    </source>
</reference>